<name>A0ABR3NGM1_9TELE</name>
<evidence type="ECO:0000313" key="7">
    <source>
        <dbReference type="EMBL" id="KAL1276120.1"/>
    </source>
</evidence>
<feature type="domain" description="TRIM8/14/16/25/29/45/65 coiled-coil region" evidence="6">
    <location>
        <begin position="15"/>
        <end position="157"/>
    </location>
</feature>
<dbReference type="PANTHER" id="PTHR25465:SF5">
    <property type="entry name" value="E3 UBIQUITIN_ISG15 LIGASE TRIM25-RELATED"/>
    <property type="match status" value="1"/>
</dbReference>
<evidence type="ECO:0000256" key="3">
    <source>
        <dbReference type="ARBA" id="ARBA00022833"/>
    </source>
</evidence>
<dbReference type="InterPro" id="IPR058030">
    <property type="entry name" value="TRIM8/14/16/25/29/45/65_CC"/>
</dbReference>
<feature type="region of interest" description="Disordered" evidence="5">
    <location>
        <begin position="282"/>
        <end position="321"/>
    </location>
</feature>
<keyword evidence="3" id="KW-0862">Zinc</keyword>
<keyword evidence="4" id="KW-0175">Coiled coil</keyword>
<gene>
    <name evidence="7" type="ORF">QQF64_035743</name>
</gene>
<sequence>MNQLTETRRRFQQRIQQREKDFQQLRKSVESHKRSAQAAVEDSEKIFTELIRCIERSCSGVTQQIKDQEKATVSPAERRLKQLKKEIDDLWRIDFGLEQLSHTQDHIYFLQSFQSLSAPLESTDMPLISFSSQLFSFDGVRESVHQLRDKLEDLCKEELKKISDRVTFTNTVPRNRNDIVPRNRNEFLQYAHHLTMDPNTVNKRFRLSEGNRMITVTDAEHPRRALHRNITDSSGSLGLSPRPNHFGYGHMPSPKKQISWGNLGVLEGAQEEWALDGAREERALTDTGGLEGPAEYKRGLKRTEQDQRRRRRPRRENRSRELQWERQVHNVHLACHGCSGLRTMMELWMILGIV</sequence>
<protein>
    <recommendedName>
        <fullName evidence="6">TRIM8/14/16/25/29/45/65 coiled-coil region domain-containing protein</fullName>
    </recommendedName>
</protein>
<feature type="compositionally biased region" description="Basic and acidic residues" evidence="5">
    <location>
        <begin position="294"/>
        <end position="307"/>
    </location>
</feature>
<evidence type="ECO:0000313" key="8">
    <source>
        <dbReference type="Proteomes" id="UP001558613"/>
    </source>
</evidence>
<reference evidence="7 8" key="1">
    <citation type="submission" date="2023-09" db="EMBL/GenBank/DDBJ databases">
        <authorList>
            <person name="Wang M."/>
        </authorList>
    </citation>
    <scope>NUCLEOTIDE SEQUENCE [LARGE SCALE GENOMIC DNA]</scope>
    <source>
        <strain evidence="7">GT-2023</strain>
        <tissue evidence="7">Liver</tissue>
    </source>
</reference>
<evidence type="ECO:0000256" key="5">
    <source>
        <dbReference type="SAM" id="MobiDB-lite"/>
    </source>
</evidence>
<keyword evidence="8" id="KW-1185">Reference proteome</keyword>
<dbReference type="PANTHER" id="PTHR25465">
    <property type="entry name" value="B-BOX DOMAIN CONTAINING"/>
    <property type="match status" value="1"/>
</dbReference>
<keyword evidence="2" id="KW-0863">Zinc-finger</keyword>
<comment type="caution">
    <text evidence="7">The sequence shown here is derived from an EMBL/GenBank/DDBJ whole genome shotgun (WGS) entry which is preliminary data.</text>
</comment>
<evidence type="ECO:0000256" key="4">
    <source>
        <dbReference type="SAM" id="Coils"/>
    </source>
</evidence>
<evidence type="ECO:0000256" key="1">
    <source>
        <dbReference type="ARBA" id="ARBA00022723"/>
    </source>
</evidence>
<dbReference type="Gene3D" id="2.60.120.920">
    <property type="match status" value="1"/>
</dbReference>
<dbReference type="InterPro" id="IPR051051">
    <property type="entry name" value="E3_ubiq-ligase_TRIM/RNF"/>
</dbReference>
<dbReference type="Proteomes" id="UP001558613">
    <property type="component" value="Unassembled WGS sequence"/>
</dbReference>
<organism evidence="7 8">
    <name type="scientific">Cirrhinus molitorella</name>
    <name type="common">mud carp</name>
    <dbReference type="NCBI Taxonomy" id="172907"/>
    <lineage>
        <taxon>Eukaryota</taxon>
        <taxon>Metazoa</taxon>
        <taxon>Chordata</taxon>
        <taxon>Craniata</taxon>
        <taxon>Vertebrata</taxon>
        <taxon>Euteleostomi</taxon>
        <taxon>Actinopterygii</taxon>
        <taxon>Neopterygii</taxon>
        <taxon>Teleostei</taxon>
        <taxon>Ostariophysi</taxon>
        <taxon>Cypriniformes</taxon>
        <taxon>Cyprinidae</taxon>
        <taxon>Labeoninae</taxon>
        <taxon>Labeonini</taxon>
        <taxon>Cirrhinus</taxon>
    </lineage>
</organism>
<evidence type="ECO:0000259" key="6">
    <source>
        <dbReference type="Pfam" id="PF25600"/>
    </source>
</evidence>
<keyword evidence="1" id="KW-0479">Metal-binding</keyword>
<proteinExistence type="predicted"/>
<evidence type="ECO:0000256" key="2">
    <source>
        <dbReference type="ARBA" id="ARBA00022771"/>
    </source>
</evidence>
<accession>A0ABR3NGM1</accession>
<feature type="coiled-coil region" evidence="4">
    <location>
        <begin position="1"/>
        <end position="28"/>
    </location>
</feature>
<dbReference type="Pfam" id="PF25600">
    <property type="entry name" value="TRIM_CC"/>
    <property type="match status" value="1"/>
</dbReference>
<dbReference type="InterPro" id="IPR043136">
    <property type="entry name" value="B30.2/SPRY_sf"/>
</dbReference>
<dbReference type="EMBL" id="JAYMGO010000004">
    <property type="protein sequence ID" value="KAL1276120.1"/>
    <property type="molecule type" value="Genomic_DNA"/>
</dbReference>